<accession>A0A8S5L834</accession>
<reference evidence="1" key="1">
    <citation type="journal article" date="2021" name="Proc. Natl. Acad. Sci. U.S.A.">
        <title>A Catalog of Tens of Thousands of Viruses from Human Metagenomes Reveals Hidden Associations with Chronic Diseases.</title>
        <authorList>
            <person name="Tisza M.J."/>
            <person name="Buck C.B."/>
        </authorList>
    </citation>
    <scope>NUCLEOTIDE SEQUENCE</scope>
    <source>
        <strain evidence="1">CtDmQ3</strain>
    </source>
</reference>
<organism evidence="1">
    <name type="scientific">Siphoviridae sp. ctDmQ3</name>
    <dbReference type="NCBI Taxonomy" id="2823570"/>
    <lineage>
        <taxon>Viruses</taxon>
        <taxon>Duplodnaviria</taxon>
        <taxon>Heunggongvirae</taxon>
        <taxon>Uroviricota</taxon>
        <taxon>Caudoviricetes</taxon>
    </lineage>
</organism>
<sequence>MIYFYTQTRKWVSISLDLYHIKQKWVSIS</sequence>
<protein>
    <submittedName>
        <fullName evidence="1">Uncharacterized protein</fullName>
    </submittedName>
</protein>
<name>A0A8S5L834_9CAUD</name>
<proteinExistence type="predicted"/>
<dbReference type="EMBL" id="BK014653">
    <property type="protein sequence ID" value="DAD66054.1"/>
    <property type="molecule type" value="Genomic_DNA"/>
</dbReference>
<evidence type="ECO:0000313" key="1">
    <source>
        <dbReference type="EMBL" id="DAD66054.1"/>
    </source>
</evidence>